<dbReference type="Pfam" id="PF08450">
    <property type="entry name" value="SGL"/>
    <property type="match status" value="1"/>
</dbReference>
<evidence type="ECO:0000256" key="1">
    <source>
        <dbReference type="ARBA" id="ARBA00008853"/>
    </source>
</evidence>
<organism evidence="4 5">
    <name type="scientific">Propioniciclava coleopterorum</name>
    <dbReference type="NCBI Taxonomy" id="2714937"/>
    <lineage>
        <taxon>Bacteria</taxon>
        <taxon>Bacillati</taxon>
        <taxon>Actinomycetota</taxon>
        <taxon>Actinomycetes</taxon>
        <taxon>Propionibacteriales</taxon>
        <taxon>Propionibacteriaceae</taxon>
        <taxon>Propioniciclava</taxon>
    </lineage>
</organism>
<dbReference type="InterPro" id="IPR011042">
    <property type="entry name" value="6-blade_b-propeller_TolB-like"/>
</dbReference>
<keyword evidence="2" id="KW-0378">Hydrolase</keyword>
<dbReference type="SUPFAM" id="SSF63829">
    <property type="entry name" value="Calcium-dependent phosphotriesterase"/>
    <property type="match status" value="1"/>
</dbReference>
<feature type="domain" description="SMP-30/Gluconolactonase/LRE-like region" evidence="3">
    <location>
        <begin position="4"/>
        <end position="75"/>
    </location>
</feature>
<dbReference type="InterPro" id="IPR051262">
    <property type="entry name" value="SMP-30/CGR1_Lactonase"/>
</dbReference>
<dbReference type="RefSeq" id="WP_166231296.1">
    <property type="nucleotide sequence ID" value="NZ_CP049865.1"/>
</dbReference>
<dbReference type="KEGG" id="prv:G7070_01260"/>
<proteinExistence type="inferred from homology"/>
<dbReference type="AlphaFoldDB" id="A0A6G7Y308"/>
<dbReference type="GO" id="GO:0016787">
    <property type="term" value="F:hydrolase activity"/>
    <property type="evidence" value="ECO:0007669"/>
    <property type="project" value="UniProtKB-KW"/>
</dbReference>
<keyword evidence="5" id="KW-1185">Reference proteome</keyword>
<dbReference type="Proteomes" id="UP000501058">
    <property type="component" value="Chromosome"/>
</dbReference>
<evidence type="ECO:0000259" key="3">
    <source>
        <dbReference type="Pfam" id="PF08450"/>
    </source>
</evidence>
<evidence type="ECO:0000313" key="5">
    <source>
        <dbReference type="Proteomes" id="UP000501058"/>
    </source>
</evidence>
<evidence type="ECO:0000313" key="4">
    <source>
        <dbReference type="EMBL" id="QIK71163.1"/>
    </source>
</evidence>
<dbReference type="Gene3D" id="2.120.10.30">
    <property type="entry name" value="TolB, C-terminal domain"/>
    <property type="match status" value="1"/>
</dbReference>
<dbReference type="InterPro" id="IPR013658">
    <property type="entry name" value="SGL"/>
</dbReference>
<evidence type="ECO:0000256" key="2">
    <source>
        <dbReference type="ARBA" id="ARBA00022801"/>
    </source>
</evidence>
<reference evidence="4 5" key="1">
    <citation type="submission" date="2020-03" db="EMBL/GenBank/DDBJ databases">
        <title>Propioniciclava sp. nov., isolated from Hydrophilus acuminatus.</title>
        <authorList>
            <person name="Hyun D.-W."/>
            <person name="Bae J.-W."/>
        </authorList>
    </citation>
    <scope>NUCLEOTIDE SEQUENCE [LARGE SCALE GENOMIC DNA]</scope>
    <source>
        <strain evidence="4 5">HDW11</strain>
    </source>
</reference>
<dbReference type="PANTHER" id="PTHR47572">
    <property type="entry name" value="LIPOPROTEIN-RELATED"/>
    <property type="match status" value="1"/>
</dbReference>
<protein>
    <submittedName>
        <fullName evidence="4">SMP-30/gluconolactonase/LRE family protein</fullName>
    </submittedName>
</protein>
<gene>
    <name evidence="4" type="ORF">G7070_01260</name>
</gene>
<name>A0A6G7Y308_9ACTN</name>
<dbReference type="EMBL" id="CP049865">
    <property type="protein sequence ID" value="QIK71163.1"/>
    <property type="molecule type" value="Genomic_DNA"/>
</dbReference>
<comment type="similarity">
    <text evidence="1">Belongs to the SMP-30/CGR1 family.</text>
</comment>
<dbReference type="PANTHER" id="PTHR47572:SF4">
    <property type="entry name" value="LACTONASE DRP35"/>
    <property type="match status" value="1"/>
</dbReference>
<accession>A0A6G7Y308</accession>
<sequence>MAGSRVGEGRIFFTTRRGFADGLRVDADGAVWTSHGAGVTVLSAEGEELAHLDFPARVANLCFGGPDRRDVYVAATDRLHRLRATVPGDAPRALRR</sequence>